<name>A0ABW3GJ49_9PROT</name>
<protein>
    <submittedName>
        <fullName evidence="1">Uncharacterized protein</fullName>
    </submittedName>
</protein>
<comment type="caution">
    <text evidence="1">The sequence shown here is derived from an EMBL/GenBank/DDBJ whole genome shotgun (WGS) entry which is preliminary data.</text>
</comment>
<evidence type="ECO:0000313" key="2">
    <source>
        <dbReference type="Proteomes" id="UP001597106"/>
    </source>
</evidence>
<gene>
    <name evidence="1" type="ORF">ACFQ1T_04930</name>
</gene>
<dbReference type="EMBL" id="JBHTJW010000002">
    <property type="protein sequence ID" value="MFD0929120.1"/>
    <property type="molecule type" value="Genomic_DNA"/>
</dbReference>
<keyword evidence="2" id="KW-1185">Reference proteome</keyword>
<sequence>MISTLWTKLITKIKLKLSKSSAEAVELKALISKITDKNKHNLIFPNAYESHHTHHTKNEDETFTVQISVESCEQVMKRWAKEMKALDDGVFQEPSKRLSFETWEDFYDIFSDKGKAMIEELRKDHEDRP</sequence>
<proteinExistence type="predicted"/>
<reference evidence="2" key="1">
    <citation type="journal article" date="2019" name="Int. J. Syst. Evol. Microbiol.">
        <title>The Global Catalogue of Microorganisms (GCM) 10K type strain sequencing project: providing services to taxonomists for standard genome sequencing and annotation.</title>
        <authorList>
            <consortium name="The Broad Institute Genomics Platform"/>
            <consortium name="The Broad Institute Genome Sequencing Center for Infectious Disease"/>
            <person name="Wu L."/>
            <person name="Ma J."/>
        </authorList>
    </citation>
    <scope>NUCLEOTIDE SEQUENCE [LARGE SCALE GENOMIC DNA]</scope>
    <source>
        <strain evidence="2">CCUG 59685</strain>
    </source>
</reference>
<dbReference type="Proteomes" id="UP001597106">
    <property type="component" value="Unassembled WGS sequence"/>
</dbReference>
<accession>A0ABW3GJ49</accession>
<dbReference type="RefSeq" id="WP_379074493.1">
    <property type="nucleotide sequence ID" value="NZ_JBHTJW010000002.1"/>
</dbReference>
<evidence type="ECO:0000313" key="1">
    <source>
        <dbReference type="EMBL" id="MFD0929120.1"/>
    </source>
</evidence>
<organism evidence="1 2">
    <name type="scientific">Methylophilus glucosoxydans</name>
    <dbReference type="NCBI Taxonomy" id="752553"/>
    <lineage>
        <taxon>Bacteria</taxon>
        <taxon>Pseudomonadati</taxon>
        <taxon>Pseudomonadota</taxon>
        <taxon>Betaproteobacteria</taxon>
        <taxon>Nitrosomonadales</taxon>
        <taxon>Methylophilaceae</taxon>
        <taxon>Methylophilus</taxon>
    </lineage>
</organism>